<gene>
    <name evidence="5" type="ORF">BSTOLATCC_MIC25431</name>
</gene>
<comment type="caution">
    <text evidence="5">The sequence shown here is derived from an EMBL/GenBank/DDBJ whole genome shotgun (WGS) entry which is preliminary data.</text>
</comment>
<keyword evidence="6" id="KW-1185">Reference proteome</keyword>
<evidence type="ECO:0000256" key="4">
    <source>
        <dbReference type="SAM" id="SignalP"/>
    </source>
</evidence>
<keyword evidence="4" id="KW-0732">Signal</keyword>
<accession>A0AAU9J2N8</accession>
<name>A0AAU9J2N8_9CILI</name>
<dbReference type="Pfam" id="PF24681">
    <property type="entry name" value="Kelch_KLHDC2_KLHL20_DRC7"/>
    <property type="match status" value="2"/>
</dbReference>
<feature type="signal peptide" evidence="4">
    <location>
        <begin position="1"/>
        <end position="16"/>
    </location>
</feature>
<keyword evidence="2" id="KW-0677">Repeat</keyword>
<dbReference type="Proteomes" id="UP001162131">
    <property type="component" value="Unassembled WGS sequence"/>
</dbReference>
<evidence type="ECO:0000313" key="6">
    <source>
        <dbReference type="Proteomes" id="UP001162131"/>
    </source>
</evidence>
<feature type="chain" id="PRO_5043908386" description="Tyrosine-protein kinase ephrin type A/B receptor-like domain-containing protein" evidence="4">
    <location>
        <begin position="17"/>
        <end position="1139"/>
    </location>
</feature>
<dbReference type="Gene3D" id="2.10.50.10">
    <property type="entry name" value="Tumor Necrosis Factor Receptor, subunit A, domain 2"/>
    <property type="match status" value="1"/>
</dbReference>
<dbReference type="AlphaFoldDB" id="A0AAU9J2N8"/>
<dbReference type="SMART" id="SM01411">
    <property type="entry name" value="Ephrin_rec_like"/>
    <property type="match status" value="2"/>
</dbReference>
<feature type="transmembrane region" description="Helical" evidence="3">
    <location>
        <begin position="768"/>
        <end position="788"/>
    </location>
</feature>
<dbReference type="PANTHER" id="PTHR46093:SF18">
    <property type="entry name" value="FIBRONECTIN TYPE-III DOMAIN-CONTAINING PROTEIN"/>
    <property type="match status" value="1"/>
</dbReference>
<evidence type="ECO:0000256" key="3">
    <source>
        <dbReference type="SAM" id="Phobius"/>
    </source>
</evidence>
<keyword evidence="1" id="KW-0880">Kelch repeat</keyword>
<evidence type="ECO:0008006" key="7">
    <source>
        <dbReference type="Google" id="ProtNLM"/>
    </source>
</evidence>
<proteinExistence type="predicted"/>
<dbReference type="InterPro" id="IPR009030">
    <property type="entry name" value="Growth_fac_rcpt_cys_sf"/>
</dbReference>
<keyword evidence="3" id="KW-0812">Transmembrane</keyword>
<evidence type="ECO:0000256" key="2">
    <source>
        <dbReference type="ARBA" id="ARBA00022737"/>
    </source>
</evidence>
<protein>
    <recommendedName>
        <fullName evidence="7">Tyrosine-protein kinase ephrin type A/B receptor-like domain-containing protein</fullName>
    </recommendedName>
</protein>
<dbReference type="InterPro" id="IPR015915">
    <property type="entry name" value="Kelch-typ_b-propeller"/>
</dbReference>
<keyword evidence="3" id="KW-0472">Membrane</keyword>
<feature type="transmembrane region" description="Helical" evidence="3">
    <location>
        <begin position="823"/>
        <end position="844"/>
    </location>
</feature>
<dbReference type="PANTHER" id="PTHR46093">
    <property type="entry name" value="ACYL-COA-BINDING DOMAIN-CONTAINING PROTEIN 5"/>
    <property type="match status" value="1"/>
</dbReference>
<dbReference type="SUPFAM" id="SSF57184">
    <property type="entry name" value="Growth factor receptor domain"/>
    <property type="match status" value="1"/>
</dbReference>
<feature type="transmembrane region" description="Helical" evidence="3">
    <location>
        <begin position="1059"/>
        <end position="1081"/>
    </location>
</feature>
<reference evidence="5" key="1">
    <citation type="submission" date="2021-09" db="EMBL/GenBank/DDBJ databases">
        <authorList>
            <consortium name="AG Swart"/>
            <person name="Singh M."/>
            <person name="Singh A."/>
            <person name="Seah K."/>
            <person name="Emmerich C."/>
        </authorList>
    </citation>
    <scope>NUCLEOTIDE SEQUENCE</scope>
    <source>
        <strain evidence="5">ATCC30299</strain>
    </source>
</reference>
<dbReference type="EMBL" id="CAJZBQ010000024">
    <property type="protein sequence ID" value="CAG9320199.1"/>
    <property type="molecule type" value="Genomic_DNA"/>
</dbReference>
<organism evidence="5 6">
    <name type="scientific">Blepharisma stoltei</name>
    <dbReference type="NCBI Taxonomy" id="1481888"/>
    <lineage>
        <taxon>Eukaryota</taxon>
        <taxon>Sar</taxon>
        <taxon>Alveolata</taxon>
        <taxon>Ciliophora</taxon>
        <taxon>Postciliodesmatophora</taxon>
        <taxon>Heterotrichea</taxon>
        <taxon>Heterotrichida</taxon>
        <taxon>Blepharismidae</taxon>
        <taxon>Blepharisma</taxon>
    </lineage>
</organism>
<evidence type="ECO:0000313" key="5">
    <source>
        <dbReference type="EMBL" id="CAG9320199.1"/>
    </source>
</evidence>
<evidence type="ECO:0000256" key="1">
    <source>
        <dbReference type="ARBA" id="ARBA00022441"/>
    </source>
</evidence>
<keyword evidence="3" id="KW-1133">Transmembrane helix</keyword>
<dbReference type="SUPFAM" id="SSF117281">
    <property type="entry name" value="Kelch motif"/>
    <property type="match status" value="3"/>
</dbReference>
<dbReference type="Gene3D" id="2.120.10.80">
    <property type="entry name" value="Kelch-type beta propeller"/>
    <property type="match status" value="3"/>
</dbReference>
<sequence length="1139" mass="127548">MHKNGFLLFYFSFVIGVEIEFLPYTNPPPSSRAFPLMESYPSYDIILIYSGNSNPTTIYSDIWLFNTTLLQWERLFPSNEDIPVARYNGGSFISESNRLFYIFGGISLAGPINDLWSFQADGFLWTKIETYGDIPLPRMRFGYTSYNDDYGNLQFAIFGGITGYGTDSNLFILNTTTWTWTEVKASGDLPPAIEGPSLAYYKKRLYLAGGYATYLKNPNIQTFFYYDLSSNEWVNITSSQSYVPRLHQGNFIYNDEFYLMAGYSLSLGSLDISWYKVSLIGPNYNWVKIEITSDDADSIKQDSYGFAIAGDTVYQFGGNKTPKPTNRLAIFNLKNSPICAQVIAENLSPSPRMHHSLLQVGNYLYTFGGRGDYNELLNDLWEFEPENDYWQLKVPTGDVPSKRHSYAAASEGDHMLIWGGIGQGGYLNDGYLYNINTNLWNSLTYTGINPSPRLGACIGLQGENVYIYGGLTDSGLSDELWLYSINSKTYTLLDHANSYGPGPIFYPTCSLFSSSPVLYIIYGESDNNIPANKIYGYNINTGKWKLYYDGSEDTEHSKSRAAIYKTPNITIFAGGESQGTYPNNEILIYSSYYKEWESLGFLPYTAIAPASIYYQDYFYIYGGGTAEDTLIRFSIPSNKFIRLSLASLCSNGTCPFTCSPGTYMTSNGCKVCTPGYYSDEFGLNNCLACPKGKYNPNYGGTTLGMCYPCQEGQFNDKEGQERCLDCPGGATCNIGSLNYEYKITDYNDSYIQPPIYKSSISETSQNNLITGIVVGTAGFLIIASLSIIKENRKYLLFFDLYMSLHNYVKKQIMTVRKTKIGGVYGLAFLFIAIAIIEIAFVNYLEKNIYETKSLVPFVVLAQDVSKFEGNFVIIVTFMNYGGKCIDYDEDKNIICPSSISLTIEGITGRWSEQSCSLMSNGDCLITISCAKCSISTQGNIYYTMDDSTGYTSGFTANITSSSSIPGKLSSYETTVLPDSNSLFFGGTTTIYYDMISSYYEDTVNNNNDTGYHVDIDKIPNKGLQYQSFELGYAFINYLKLQLDVDGNGLTTKKWATQTFTVLISALLGSVFAVLGIVGGAMRQTESSRIKIKKIMDHTKLVKETKKNANNIFTGYGRWQKHGYDGNESSEEFDEFEDRK</sequence>